<evidence type="ECO:0000313" key="2">
    <source>
        <dbReference type="Proteomes" id="UP000193964"/>
    </source>
</evidence>
<dbReference type="AlphaFoldDB" id="A0A1X2FIZ7"/>
<dbReference type="EMBL" id="LQQA01000005">
    <property type="protein sequence ID" value="ORX18404.1"/>
    <property type="molecule type" value="Genomic_DNA"/>
</dbReference>
<sequence>MRLLRPVWGPRTITTVYQVSVPKKLLDKVNLGKHDEVRFAVSAEDPNIICMFSDRRATLTPAGEDEVHAVVS</sequence>
<proteinExistence type="predicted"/>
<dbReference type="RefSeq" id="WP_085142460.1">
    <property type="nucleotide sequence ID" value="NZ_JACKUA010000031.1"/>
</dbReference>
<dbReference type="OrthoDB" id="9913094at2"/>
<reference evidence="1 2" key="1">
    <citation type="submission" date="2016-01" db="EMBL/GenBank/DDBJ databases">
        <title>The new phylogeny of the genus Mycobacterium.</title>
        <authorList>
            <person name="Tarcisio F."/>
            <person name="Conor M."/>
            <person name="Antonella G."/>
            <person name="Elisabetta G."/>
            <person name="Giulia F.S."/>
            <person name="Sara T."/>
            <person name="Anna F."/>
            <person name="Clotilde B."/>
            <person name="Roberto B."/>
            <person name="Veronica D.S."/>
            <person name="Fabio R."/>
            <person name="Monica P."/>
            <person name="Olivier J."/>
            <person name="Enrico T."/>
            <person name="Nicola S."/>
        </authorList>
    </citation>
    <scope>NUCLEOTIDE SEQUENCE [LARGE SCALE GENOMIC DNA]</scope>
    <source>
        <strain evidence="1 2">ATCC 700010</strain>
    </source>
</reference>
<evidence type="ECO:0000313" key="1">
    <source>
        <dbReference type="EMBL" id="ORX18404.1"/>
    </source>
</evidence>
<evidence type="ECO:0008006" key="3">
    <source>
        <dbReference type="Google" id="ProtNLM"/>
    </source>
</evidence>
<dbReference type="InterPro" id="IPR037914">
    <property type="entry name" value="SpoVT-AbrB_sf"/>
</dbReference>
<dbReference type="SUPFAM" id="SSF89447">
    <property type="entry name" value="AbrB/MazE/MraZ-like"/>
    <property type="match status" value="1"/>
</dbReference>
<gene>
    <name evidence="1" type="ORF">AWC31_13930</name>
</gene>
<comment type="caution">
    <text evidence="1">The sequence shown here is derived from an EMBL/GenBank/DDBJ whole genome shotgun (WGS) entry which is preliminary data.</text>
</comment>
<name>A0A1X2FIZ7_9MYCO</name>
<protein>
    <recommendedName>
        <fullName evidence="3">AbrB family transcriptional regulator</fullName>
    </recommendedName>
</protein>
<dbReference type="Proteomes" id="UP000193964">
    <property type="component" value="Unassembled WGS sequence"/>
</dbReference>
<accession>A0A1X2FIZ7</accession>
<organism evidence="1 2">
    <name type="scientific">Mycolicibacterium wolinskyi</name>
    <dbReference type="NCBI Taxonomy" id="59750"/>
    <lineage>
        <taxon>Bacteria</taxon>
        <taxon>Bacillati</taxon>
        <taxon>Actinomycetota</taxon>
        <taxon>Actinomycetes</taxon>
        <taxon>Mycobacteriales</taxon>
        <taxon>Mycobacteriaceae</taxon>
        <taxon>Mycolicibacterium</taxon>
    </lineage>
</organism>